<dbReference type="InterPro" id="IPR035965">
    <property type="entry name" value="PAS-like_dom_sf"/>
</dbReference>
<gene>
    <name evidence="12" type="ORF">DSCOOX_22310</name>
</gene>
<evidence type="ECO:0000256" key="2">
    <source>
        <dbReference type="ARBA" id="ARBA00004370"/>
    </source>
</evidence>
<dbReference type="SUPFAM" id="SSF55874">
    <property type="entry name" value="ATPase domain of HSP90 chaperone/DNA topoisomerase II/histidine kinase"/>
    <property type="match status" value="1"/>
</dbReference>
<dbReference type="InterPro" id="IPR003594">
    <property type="entry name" value="HATPase_dom"/>
</dbReference>
<dbReference type="SMART" id="SM00387">
    <property type="entry name" value="HATPase_c"/>
    <property type="match status" value="1"/>
</dbReference>
<evidence type="ECO:0000313" key="13">
    <source>
        <dbReference type="Proteomes" id="UP000422108"/>
    </source>
</evidence>
<evidence type="ECO:0000256" key="5">
    <source>
        <dbReference type="ARBA" id="ARBA00022679"/>
    </source>
</evidence>
<dbReference type="InterPro" id="IPR001789">
    <property type="entry name" value="Sig_transdc_resp-reg_receiver"/>
</dbReference>
<dbReference type="SMART" id="SM00448">
    <property type="entry name" value="REC"/>
    <property type="match status" value="1"/>
</dbReference>
<keyword evidence="13" id="KW-1185">Reference proteome</keyword>
<dbReference type="GO" id="GO:0016020">
    <property type="term" value="C:membrane"/>
    <property type="evidence" value="ECO:0007669"/>
    <property type="project" value="UniProtKB-SubCell"/>
</dbReference>
<feature type="domain" description="Histidine kinase" evidence="9">
    <location>
        <begin position="457"/>
        <end position="680"/>
    </location>
</feature>
<proteinExistence type="predicted"/>
<dbReference type="PROSITE" id="PS50885">
    <property type="entry name" value="HAMP"/>
    <property type="match status" value="1"/>
</dbReference>
<evidence type="ECO:0000256" key="1">
    <source>
        <dbReference type="ARBA" id="ARBA00000085"/>
    </source>
</evidence>
<evidence type="ECO:0000259" key="10">
    <source>
        <dbReference type="PROSITE" id="PS50110"/>
    </source>
</evidence>
<dbReference type="SUPFAM" id="SSF47384">
    <property type="entry name" value="Homodimeric domain of signal transducing histidine kinase"/>
    <property type="match status" value="1"/>
</dbReference>
<keyword evidence="4 7" id="KW-0597">Phosphoprotein</keyword>
<comment type="subcellular location">
    <subcellularLocation>
        <location evidence="2">Membrane</location>
    </subcellularLocation>
</comment>
<evidence type="ECO:0000313" key="12">
    <source>
        <dbReference type="EMBL" id="BBO89051.1"/>
    </source>
</evidence>
<dbReference type="InterPro" id="IPR004358">
    <property type="entry name" value="Sig_transdc_His_kin-like_C"/>
</dbReference>
<dbReference type="Proteomes" id="UP000422108">
    <property type="component" value="Chromosome"/>
</dbReference>
<comment type="catalytic activity">
    <reaction evidence="1">
        <text>ATP + protein L-histidine = ADP + protein N-phospho-L-histidine.</text>
        <dbReference type="EC" id="2.7.13.3"/>
    </reaction>
</comment>
<evidence type="ECO:0000256" key="7">
    <source>
        <dbReference type="PROSITE-ProRule" id="PRU00169"/>
    </source>
</evidence>
<protein>
    <recommendedName>
        <fullName evidence="3">histidine kinase</fullName>
        <ecNumber evidence="3">2.7.13.3</ecNumber>
    </recommendedName>
</protein>
<feature type="transmembrane region" description="Helical" evidence="8">
    <location>
        <begin position="252"/>
        <end position="274"/>
    </location>
</feature>
<sequence>MTLSLSKKVLLLFSSLTAITLLLGVTAFSGLKKYSNYLVLVTVIKDFQLSTERLKAEQIQWFHSDTGAKVEPFREKIEKSKTLGVKILSMTGGIDQKQYARLLKLPLYLDYYQTAGVELLKRLSADHEMLNDNIALMKNMQDGCRQLPNGVGKCIDLSNLVLAFQNRIYHNRNLSALPELKEIRQAVQDLGDSHAVLETLDQYIGNLEKNYQNYLAIQDRRTFLRKTADHFFEVTDDVLSTISEKNRNSSDLLLYLIVFMGGAAFGMNLLFWGLAQKYFDRFIQTQKKAIQAVKEGKYPFDLPRPSDDEIGELTSAMNALSYSLAESENRYLTIMASMKSPSYICSPEMTIEYMNPAMIDMVGRDATGERCYEAIHGLKTKCSWCMHDKIQSRISAEKEIFSPQQGKTYKIISSPLIHKDGTISKMIVYDDITHLKEMDARLAQAQKMESIGNLAGGIAHDFNNLLFPIVGMAELLLEDLPPGSAEHEKIEEIYKAGKRGSELVNQIFTFSRQSEQKKIPIHLQQILREVMKLTRSTIPSNIQITQDIQQDCPMVLAHPTQIHQVAMNLITNAYHAVERKSGKIDVRLTETRIEAGELPDSILAPGRYALLSVSDTGDGINPAIIDKIFDPYFTTKEQGKGTGLGLAVVFGILKEHLGDIKVYSKWGNGTTFNVYLPIIAKSEKAEIIEQKDVCSNGNERILLVDDETSIVRLEKQMLERLGYTVTTFTSSAEALEAFRTNPRLFDLVVSDMTMPKMTGDQLARKLTALRPDIPIIICTGFSERINQENVTAFGVKGLLMKPIVKSEMAKMVRTVLDKASQGGCP</sequence>
<dbReference type="InterPro" id="IPR003661">
    <property type="entry name" value="HisK_dim/P_dom"/>
</dbReference>
<feature type="modified residue" description="4-aspartylphosphate" evidence="7">
    <location>
        <position position="751"/>
    </location>
</feature>
<organism evidence="12 13">
    <name type="scientific">Desulfosarcina ovata subsp. ovata</name>
    <dbReference type="NCBI Taxonomy" id="2752305"/>
    <lineage>
        <taxon>Bacteria</taxon>
        <taxon>Pseudomonadati</taxon>
        <taxon>Thermodesulfobacteriota</taxon>
        <taxon>Desulfobacteria</taxon>
        <taxon>Desulfobacterales</taxon>
        <taxon>Desulfosarcinaceae</taxon>
        <taxon>Desulfosarcina</taxon>
    </lineage>
</organism>
<dbReference type="GO" id="GO:0000155">
    <property type="term" value="F:phosphorelay sensor kinase activity"/>
    <property type="evidence" value="ECO:0007669"/>
    <property type="project" value="InterPro"/>
</dbReference>
<dbReference type="CDD" id="cd00156">
    <property type="entry name" value="REC"/>
    <property type="match status" value="1"/>
</dbReference>
<dbReference type="PANTHER" id="PTHR43065:SF42">
    <property type="entry name" value="TWO-COMPONENT SENSOR PPRA"/>
    <property type="match status" value="1"/>
</dbReference>
<dbReference type="RefSeq" id="WP_155310288.1">
    <property type="nucleotide sequence ID" value="NZ_AP021879.1"/>
</dbReference>
<dbReference type="AlphaFoldDB" id="A0A5K8A987"/>
<evidence type="ECO:0000256" key="6">
    <source>
        <dbReference type="ARBA" id="ARBA00022777"/>
    </source>
</evidence>
<keyword evidence="5" id="KW-0808">Transferase</keyword>
<dbReference type="Pfam" id="PF00512">
    <property type="entry name" value="HisKA"/>
    <property type="match status" value="1"/>
</dbReference>
<dbReference type="Gene3D" id="3.30.565.10">
    <property type="entry name" value="Histidine kinase-like ATPase, C-terminal domain"/>
    <property type="match status" value="1"/>
</dbReference>
<dbReference type="SUPFAM" id="SSF55785">
    <property type="entry name" value="PYP-like sensor domain (PAS domain)"/>
    <property type="match status" value="1"/>
</dbReference>
<dbReference type="EC" id="2.7.13.3" evidence="3"/>
<dbReference type="Gene3D" id="3.40.50.2300">
    <property type="match status" value="1"/>
</dbReference>
<keyword evidence="8" id="KW-0812">Transmembrane</keyword>
<dbReference type="SMART" id="SM00388">
    <property type="entry name" value="HisKA"/>
    <property type="match status" value="1"/>
</dbReference>
<dbReference type="InterPro" id="IPR005467">
    <property type="entry name" value="His_kinase_dom"/>
</dbReference>
<dbReference type="EMBL" id="AP021879">
    <property type="protein sequence ID" value="BBO89051.1"/>
    <property type="molecule type" value="Genomic_DNA"/>
</dbReference>
<dbReference type="SUPFAM" id="SSF52172">
    <property type="entry name" value="CheY-like"/>
    <property type="match status" value="1"/>
</dbReference>
<dbReference type="CDD" id="cd06225">
    <property type="entry name" value="HAMP"/>
    <property type="match status" value="1"/>
</dbReference>
<evidence type="ECO:0000259" key="11">
    <source>
        <dbReference type="PROSITE" id="PS50885"/>
    </source>
</evidence>
<dbReference type="Gene3D" id="6.10.340.10">
    <property type="match status" value="1"/>
</dbReference>
<dbReference type="Pfam" id="PF00072">
    <property type="entry name" value="Response_reg"/>
    <property type="match status" value="1"/>
</dbReference>
<dbReference type="PROSITE" id="PS50110">
    <property type="entry name" value="RESPONSE_REGULATORY"/>
    <property type="match status" value="1"/>
</dbReference>
<dbReference type="Gene3D" id="1.10.287.130">
    <property type="match status" value="1"/>
</dbReference>
<keyword evidence="8" id="KW-0472">Membrane</keyword>
<keyword evidence="6" id="KW-0418">Kinase</keyword>
<dbReference type="Pfam" id="PF02518">
    <property type="entry name" value="HATPase_c"/>
    <property type="match status" value="1"/>
</dbReference>
<dbReference type="InterPro" id="IPR003660">
    <property type="entry name" value="HAMP_dom"/>
</dbReference>
<evidence type="ECO:0000259" key="9">
    <source>
        <dbReference type="PROSITE" id="PS50109"/>
    </source>
</evidence>
<dbReference type="PRINTS" id="PR00344">
    <property type="entry name" value="BCTRLSENSOR"/>
</dbReference>
<name>A0A5K8A987_9BACT</name>
<evidence type="ECO:0000256" key="3">
    <source>
        <dbReference type="ARBA" id="ARBA00012438"/>
    </source>
</evidence>
<dbReference type="InterPro" id="IPR036097">
    <property type="entry name" value="HisK_dim/P_sf"/>
</dbReference>
<feature type="domain" description="HAMP" evidence="11">
    <location>
        <begin position="277"/>
        <end position="329"/>
    </location>
</feature>
<dbReference type="PROSITE" id="PS50109">
    <property type="entry name" value="HIS_KIN"/>
    <property type="match status" value="1"/>
</dbReference>
<dbReference type="CDD" id="cd00082">
    <property type="entry name" value="HisKA"/>
    <property type="match status" value="1"/>
</dbReference>
<keyword evidence="8" id="KW-1133">Transmembrane helix</keyword>
<feature type="domain" description="Response regulatory" evidence="10">
    <location>
        <begin position="700"/>
        <end position="816"/>
    </location>
</feature>
<dbReference type="InterPro" id="IPR011006">
    <property type="entry name" value="CheY-like_superfamily"/>
</dbReference>
<dbReference type="Gene3D" id="3.30.450.20">
    <property type="entry name" value="PAS domain"/>
    <property type="match status" value="1"/>
</dbReference>
<dbReference type="InterPro" id="IPR036890">
    <property type="entry name" value="HATPase_C_sf"/>
</dbReference>
<accession>A0A5K8A987</accession>
<evidence type="ECO:0000256" key="4">
    <source>
        <dbReference type="ARBA" id="ARBA00022553"/>
    </source>
</evidence>
<dbReference type="PANTHER" id="PTHR43065">
    <property type="entry name" value="SENSOR HISTIDINE KINASE"/>
    <property type="match status" value="1"/>
</dbReference>
<evidence type="ECO:0000256" key="8">
    <source>
        <dbReference type="SAM" id="Phobius"/>
    </source>
</evidence>
<reference evidence="12 13" key="1">
    <citation type="submission" date="2019-11" db="EMBL/GenBank/DDBJ databases">
        <title>Comparative genomics of hydrocarbon-degrading Desulfosarcina strains.</title>
        <authorList>
            <person name="Watanabe M."/>
            <person name="Kojima H."/>
            <person name="Fukui M."/>
        </authorList>
    </citation>
    <scope>NUCLEOTIDE SEQUENCE [LARGE SCALE GENOMIC DNA]</scope>
    <source>
        <strain evidence="13">oXyS1</strain>
    </source>
</reference>